<evidence type="ECO:0000256" key="3">
    <source>
        <dbReference type="ARBA" id="ARBA00023180"/>
    </source>
</evidence>
<dbReference type="AlphaFoldDB" id="A0A2R5G6V9"/>
<accession>A0A2R5G6V9</accession>
<dbReference type="InterPro" id="IPR027443">
    <property type="entry name" value="IPNS-like_sf"/>
</dbReference>
<dbReference type="Pfam" id="PF00685">
    <property type="entry name" value="Sulfotransfer_1"/>
    <property type="match status" value="1"/>
</dbReference>
<dbReference type="InterPro" id="IPR000863">
    <property type="entry name" value="Sulfotransferase_dom"/>
</dbReference>
<dbReference type="GO" id="GO:0008146">
    <property type="term" value="F:sulfotransferase activity"/>
    <property type="evidence" value="ECO:0007669"/>
    <property type="project" value="InterPro"/>
</dbReference>
<dbReference type="SUPFAM" id="SSF52540">
    <property type="entry name" value="P-loop containing nucleoside triphosphate hydrolases"/>
    <property type="match status" value="1"/>
</dbReference>
<evidence type="ECO:0000256" key="2">
    <source>
        <dbReference type="ARBA" id="ARBA00022679"/>
    </source>
</evidence>
<dbReference type="Gene3D" id="2.60.120.330">
    <property type="entry name" value="B-lactam Antibiotic, Isopenicillin N Synthase, Chain"/>
    <property type="match status" value="1"/>
</dbReference>
<evidence type="ECO:0000256" key="4">
    <source>
        <dbReference type="PIRSR" id="PIRSR637359-2"/>
    </source>
</evidence>
<organism evidence="8 9">
    <name type="scientific">Hondaea fermentalgiana</name>
    <dbReference type="NCBI Taxonomy" id="2315210"/>
    <lineage>
        <taxon>Eukaryota</taxon>
        <taxon>Sar</taxon>
        <taxon>Stramenopiles</taxon>
        <taxon>Bigyra</taxon>
        <taxon>Labyrinthulomycetes</taxon>
        <taxon>Thraustochytrida</taxon>
        <taxon>Thraustochytriidae</taxon>
        <taxon>Hondaea</taxon>
    </lineage>
</organism>
<feature type="compositionally biased region" description="Low complexity" evidence="5">
    <location>
        <begin position="272"/>
        <end position="284"/>
    </location>
</feature>
<feature type="region of interest" description="Disordered" evidence="5">
    <location>
        <begin position="271"/>
        <end position="294"/>
    </location>
</feature>
<dbReference type="Gene3D" id="3.40.50.300">
    <property type="entry name" value="P-loop containing nucleotide triphosphate hydrolases"/>
    <property type="match status" value="1"/>
</dbReference>
<dbReference type="Proteomes" id="UP000241890">
    <property type="component" value="Unassembled WGS sequence"/>
</dbReference>
<reference evidence="8 9" key="1">
    <citation type="submission" date="2017-12" db="EMBL/GenBank/DDBJ databases">
        <title>Sequencing, de novo assembly and annotation of complete genome of a new Thraustochytrid species, strain FCC1311.</title>
        <authorList>
            <person name="Sedici K."/>
            <person name="Godart F."/>
            <person name="Aiese Cigliano R."/>
            <person name="Sanseverino W."/>
            <person name="Barakat M."/>
            <person name="Ortet P."/>
            <person name="Marechal E."/>
            <person name="Cagnac O."/>
            <person name="Amato A."/>
        </authorList>
    </citation>
    <scope>NUCLEOTIDE SEQUENCE [LARGE SCALE GENOMIC DNA]</scope>
</reference>
<evidence type="ECO:0000259" key="6">
    <source>
        <dbReference type="Pfam" id="PF00685"/>
    </source>
</evidence>
<evidence type="ECO:0000256" key="5">
    <source>
        <dbReference type="SAM" id="MobiDB-lite"/>
    </source>
</evidence>
<dbReference type="InterPro" id="IPR027417">
    <property type="entry name" value="P-loop_NTPase"/>
</dbReference>
<protein>
    <submittedName>
        <fullName evidence="8">Heparan sulfate glucosamine 3-O-sulfotransferase 4</fullName>
    </submittedName>
</protein>
<dbReference type="InterPro" id="IPR037359">
    <property type="entry name" value="NST/OST"/>
</dbReference>
<keyword evidence="9" id="KW-1185">Reference proteome</keyword>
<dbReference type="PANTHER" id="PTHR10605:SF56">
    <property type="entry name" value="BIFUNCTIONAL HEPARAN SULFATE N-DEACETYLASE_N-SULFOTRANSFERASE"/>
    <property type="match status" value="1"/>
</dbReference>
<dbReference type="SUPFAM" id="SSF51197">
    <property type="entry name" value="Clavaminate synthase-like"/>
    <property type="match status" value="1"/>
</dbReference>
<evidence type="ECO:0000313" key="8">
    <source>
        <dbReference type="EMBL" id="GBG26797.1"/>
    </source>
</evidence>
<gene>
    <name evidence="8" type="ORF">FCC1311_030192</name>
</gene>
<keyword evidence="2 8" id="KW-0808">Transferase</keyword>
<comment type="similarity">
    <text evidence="1">Belongs to the aspartyl/asparaginyl beta-hydroxylase family.</text>
</comment>
<evidence type="ECO:0000256" key="1">
    <source>
        <dbReference type="ARBA" id="ARBA00007730"/>
    </source>
</evidence>
<evidence type="ECO:0000313" key="9">
    <source>
        <dbReference type="Proteomes" id="UP000241890"/>
    </source>
</evidence>
<name>A0A2R5G6V9_9STRA</name>
<dbReference type="OrthoDB" id="411451at2759"/>
<feature type="binding site" evidence="4">
    <location>
        <position position="537"/>
    </location>
    <ligand>
        <name>3'-phosphoadenylyl sulfate</name>
        <dbReference type="ChEBI" id="CHEBI:58339"/>
    </ligand>
</feature>
<evidence type="ECO:0000259" key="7">
    <source>
        <dbReference type="Pfam" id="PF05118"/>
    </source>
</evidence>
<keyword evidence="3" id="KW-0325">Glycoprotein</keyword>
<feature type="binding site" evidence="4">
    <location>
        <position position="529"/>
    </location>
    <ligand>
        <name>3'-phosphoadenylyl sulfate</name>
        <dbReference type="ChEBI" id="CHEBI:58339"/>
    </ligand>
</feature>
<dbReference type="InParanoid" id="A0A2R5G6V9"/>
<proteinExistence type="inferred from homology"/>
<sequence>MVASTESRLDLGYVRWGLVVQRLKKVPSAETPAKGFGPEHCWRRYGPVHEQADVLRARLHAEEPAIWTADGQKTNVRLRRAFHDTLGVDQAIFVFCDDLLERVYELPWLESWRDELEGIFSSLGIQTKQVIRCLLARLPPGKVIPAHHDTGLWSTRSHRVHVPLVTSDQHGDEDKQVVFKAGHNDDALERVAFETGVAIELNNRAKHNVINNWDQYRVHLIFDYVELDLADELPRLKLQPGQTVVQTRRAIFLDEAAVRAVDYLLAEEKESSSGSSSSNSITSSPDGEGELSAEERVRRSKKLARLWIDAHAGDKAGGGSGGGGGFKYLQAFSRRFADGECTAVDFIIFLEERLGKAGVLEAFGPELDLPLLVNDLERRAALHAAMEARRQVPCLFAVLGAMKCGTTSLYEYIVQHPSIVRAKQKEPHALDWRWDALQKWTPKGEVATQAAQLLDARLATADPKTPSVDRELAERYMNIFEMAPLLERVQAGEFVVSGEATPSYLLGGIAVAKRLRSVAPDARLVVILRDPVERAFSHFQMTRDMTGTPDQLRRRGVVADKTFEELIAEDLARLESTGTLDADLDDVDGDRFEEEYLCTAPMTHGGHSYVGRGFYALQIERWLQVFPREQFLFLRLDRLAANTQAEMARVFRFLGLPPARIADTKPKNTRAYSPIDAETRARLEAIYAPHNDRLVRLLGKEFAF</sequence>
<comment type="caution">
    <text evidence="8">The sequence shown here is derived from an EMBL/GenBank/DDBJ whole genome shotgun (WGS) entry which is preliminary data.</text>
</comment>
<feature type="domain" description="Aspartyl/asparaginy/proline hydroxylase" evidence="7">
    <location>
        <begin position="127"/>
        <end position="225"/>
    </location>
</feature>
<dbReference type="InterPro" id="IPR007803">
    <property type="entry name" value="Asp/Arg/Pro-Hydrxlase"/>
</dbReference>
<dbReference type="Pfam" id="PF05118">
    <property type="entry name" value="Asp_Arg_Hydrox"/>
    <property type="match status" value="1"/>
</dbReference>
<feature type="domain" description="Sulfotransferase" evidence="6">
    <location>
        <begin position="398"/>
        <end position="657"/>
    </location>
</feature>
<dbReference type="EMBL" id="BEYU01000024">
    <property type="protein sequence ID" value="GBG26797.1"/>
    <property type="molecule type" value="Genomic_DNA"/>
</dbReference>
<dbReference type="PANTHER" id="PTHR10605">
    <property type="entry name" value="HEPARAN SULFATE SULFOTRANSFERASE"/>
    <property type="match status" value="1"/>
</dbReference>